<dbReference type="SUPFAM" id="SSF48452">
    <property type="entry name" value="TPR-like"/>
    <property type="match status" value="1"/>
</dbReference>
<feature type="repeat" description="TPR" evidence="3">
    <location>
        <begin position="172"/>
        <end position="205"/>
    </location>
</feature>
<dbReference type="InterPro" id="IPR011990">
    <property type="entry name" value="TPR-like_helical_dom_sf"/>
</dbReference>
<evidence type="ECO:0000256" key="3">
    <source>
        <dbReference type="PROSITE-ProRule" id="PRU00339"/>
    </source>
</evidence>
<accession>A0A916XLY7</accession>
<dbReference type="EMBL" id="BMED01000003">
    <property type="protein sequence ID" value="GGC81571.1"/>
    <property type="molecule type" value="Genomic_DNA"/>
</dbReference>
<dbReference type="Pfam" id="PF13432">
    <property type="entry name" value="TPR_16"/>
    <property type="match status" value="3"/>
</dbReference>
<feature type="repeat" description="TPR" evidence="3">
    <location>
        <begin position="138"/>
        <end position="171"/>
    </location>
</feature>
<dbReference type="RefSeq" id="WP_188567009.1">
    <property type="nucleotide sequence ID" value="NZ_BMED01000003.1"/>
</dbReference>
<reference evidence="4" key="1">
    <citation type="journal article" date="2014" name="Int. J. Syst. Evol. Microbiol.">
        <title>Complete genome sequence of Corynebacterium casei LMG S-19264T (=DSM 44701T), isolated from a smear-ripened cheese.</title>
        <authorList>
            <consortium name="US DOE Joint Genome Institute (JGI-PGF)"/>
            <person name="Walter F."/>
            <person name="Albersmeier A."/>
            <person name="Kalinowski J."/>
            <person name="Ruckert C."/>
        </authorList>
    </citation>
    <scope>NUCLEOTIDE SEQUENCE</scope>
    <source>
        <strain evidence="4">CGMCC 1.10998</strain>
    </source>
</reference>
<evidence type="ECO:0000313" key="4">
    <source>
        <dbReference type="EMBL" id="GGC81571.1"/>
    </source>
</evidence>
<proteinExistence type="predicted"/>
<evidence type="ECO:0000256" key="1">
    <source>
        <dbReference type="ARBA" id="ARBA00022737"/>
    </source>
</evidence>
<sequence>MIADTVAAAVAAFNAGNMELASHICLQIVQGETGDPGAHQLLSLIALEQGQLAVAREHIGCSLRQRPDHVPALVIAGKVARAEGDLGTAIVYCQQAVVLSPADFESNYLCALLILEQGDLMVAKRLFERLVDLHPRNALAWAALGSVLQQTGLAQTAITALERALALEPRLGEAWFNLGLARQDMQDMQGAAAAFLSAFELRPDYAEAAVNLGIVLQEQGKRDQAMLFYSKAYKLRPASFARIANALAASPHGKQWLDLSALRAVLAA</sequence>
<dbReference type="PANTHER" id="PTHR44227:SF3">
    <property type="entry name" value="PROTEIN O-MANNOSYL-TRANSFERASE TMTC4"/>
    <property type="match status" value="1"/>
</dbReference>
<dbReference type="InterPro" id="IPR019734">
    <property type="entry name" value="TPR_rpt"/>
</dbReference>
<comment type="caution">
    <text evidence="4">The sequence shown here is derived from an EMBL/GenBank/DDBJ whole genome shotgun (WGS) entry which is preliminary data.</text>
</comment>
<evidence type="ECO:0000256" key="2">
    <source>
        <dbReference type="ARBA" id="ARBA00022803"/>
    </source>
</evidence>
<dbReference type="Gene3D" id="1.25.40.10">
    <property type="entry name" value="Tetratricopeptide repeat domain"/>
    <property type="match status" value="1"/>
</dbReference>
<evidence type="ECO:0008006" key="6">
    <source>
        <dbReference type="Google" id="ProtNLM"/>
    </source>
</evidence>
<dbReference type="Proteomes" id="UP000637423">
    <property type="component" value="Unassembled WGS sequence"/>
</dbReference>
<dbReference type="AlphaFoldDB" id="A0A916XLY7"/>
<dbReference type="SMART" id="SM00028">
    <property type="entry name" value="TPR"/>
    <property type="match status" value="5"/>
</dbReference>
<keyword evidence="5" id="KW-1185">Reference proteome</keyword>
<organism evidence="4 5">
    <name type="scientific">Undibacterium terreum</name>
    <dbReference type="NCBI Taxonomy" id="1224302"/>
    <lineage>
        <taxon>Bacteria</taxon>
        <taxon>Pseudomonadati</taxon>
        <taxon>Pseudomonadota</taxon>
        <taxon>Betaproteobacteria</taxon>
        <taxon>Burkholderiales</taxon>
        <taxon>Oxalobacteraceae</taxon>
        <taxon>Undibacterium</taxon>
    </lineage>
</organism>
<dbReference type="PROSITE" id="PS50005">
    <property type="entry name" value="TPR"/>
    <property type="match status" value="3"/>
</dbReference>
<reference evidence="4" key="2">
    <citation type="submission" date="2020-09" db="EMBL/GenBank/DDBJ databases">
        <authorList>
            <person name="Sun Q."/>
            <person name="Zhou Y."/>
        </authorList>
    </citation>
    <scope>NUCLEOTIDE SEQUENCE</scope>
    <source>
        <strain evidence="4">CGMCC 1.10998</strain>
    </source>
</reference>
<protein>
    <recommendedName>
        <fullName evidence="6">Tetratricopeptide repeat protein</fullName>
    </recommendedName>
</protein>
<gene>
    <name evidence="4" type="ORF">GCM10011396_31000</name>
</gene>
<name>A0A916XLY7_9BURK</name>
<feature type="repeat" description="TPR" evidence="3">
    <location>
        <begin position="206"/>
        <end position="239"/>
    </location>
</feature>
<keyword evidence="2 3" id="KW-0802">TPR repeat</keyword>
<dbReference type="PANTHER" id="PTHR44227">
    <property type="match status" value="1"/>
</dbReference>
<evidence type="ECO:0000313" key="5">
    <source>
        <dbReference type="Proteomes" id="UP000637423"/>
    </source>
</evidence>
<dbReference type="InterPro" id="IPR052346">
    <property type="entry name" value="O-mannosyl-transferase_TMTC"/>
</dbReference>
<dbReference type="PROSITE" id="PS50293">
    <property type="entry name" value="TPR_REGION"/>
    <property type="match status" value="1"/>
</dbReference>
<keyword evidence="1" id="KW-0677">Repeat</keyword>